<dbReference type="AlphaFoldDB" id="I4AH81"/>
<feature type="disulfide bond" description="Redox-active" evidence="9">
    <location>
        <begin position="26"/>
        <end position="29"/>
    </location>
</feature>
<dbReference type="HOGENOM" id="CLU_090389_10_4_10"/>
<evidence type="ECO:0000256" key="3">
    <source>
        <dbReference type="ARBA" id="ARBA00022982"/>
    </source>
</evidence>
<evidence type="ECO:0000256" key="7">
    <source>
        <dbReference type="PIRNR" id="PIRNR000077"/>
    </source>
</evidence>
<feature type="site" description="Deprotonates C-terminal active site Cys" evidence="8">
    <location>
        <position position="20"/>
    </location>
</feature>
<evidence type="ECO:0000256" key="5">
    <source>
        <dbReference type="ARBA" id="ARBA00023284"/>
    </source>
</evidence>
<dbReference type="CDD" id="cd02947">
    <property type="entry name" value="TRX_family"/>
    <property type="match status" value="1"/>
</dbReference>
<dbReference type="NCBIfam" id="TIGR01068">
    <property type="entry name" value="thioredoxin"/>
    <property type="match status" value="1"/>
</dbReference>
<evidence type="ECO:0000313" key="12">
    <source>
        <dbReference type="Proteomes" id="UP000006054"/>
    </source>
</evidence>
<dbReference type="eggNOG" id="COG3118">
    <property type="taxonomic scope" value="Bacteria"/>
</dbReference>
<dbReference type="PANTHER" id="PTHR45663">
    <property type="entry name" value="GEO12009P1"/>
    <property type="match status" value="1"/>
</dbReference>
<feature type="site" description="Contributes to redox potential value" evidence="8">
    <location>
        <position position="28"/>
    </location>
</feature>
<dbReference type="PROSITE" id="PS00194">
    <property type="entry name" value="THIOREDOXIN_1"/>
    <property type="match status" value="1"/>
</dbReference>
<keyword evidence="5 9" id="KW-0676">Redox-active center</keyword>
<dbReference type="FunFam" id="3.40.30.10:FF:000001">
    <property type="entry name" value="Thioredoxin"/>
    <property type="match status" value="1"/>
</dbReference>
<dbReference type="OrthoDB" id="9790390at2"/>
<dbReference type="PIRSF" id="PIRSF000077">
    <property type="entry name" value="Thioredoxin"/>
    <property type="match status" value="1"/>
</dbReference>
<dbReference type="Pfam" id="PF00085">
    <property type="entry name" value="Thioredoxin"/>
    <property type="match status" value="1"/>
</dbReference>
<feature type="domain" description="Thioredoxin" evidence="10">
    <location>
        <begin position="1"/>
        <end position="102"/>
    </location>
</feature>
<keyword evidence="2" id="KW-0813">Transport</keyword>
<evidence type="ECO:0000256" key="4">
    <source>
        <dbReference type="ARBA" id="ARBA00023157"/>
    </source>
</evidence>
<dbReference type="STRING" id="880071.Fleli_0859"/>
<feature type="active site" description="Nucleophile" evidence="8">
    <location>
        <position position="26"/>
    </location>
</feature>
<evidence type="ECO:0000256" key="9">
    <source>
        <dbReference type="PIRSR" id="PIRSR000077-4"/>
    </source>
</evidence>
<evidence type="ECO:0000256" key="8">
    <source>
        <dbReference type="PIRSR" id="PIRSR000077-1"/>
    </source>
</evidence>
<dbReference type="InterPro" id="IPR005746">
    <property type="entry name" value="Thioredoxin"/>
</dbReference>
<gene>
    <name evidence="11" type="ordered locus">Fleli_0859</name>
</gene>
<protein>
    <recommendedName>
        <fullName evidence="6 7">Thioredoxin</fullName>
    </recommendedName>
</protein>
<dbReference type="PRINTS" id="PR00421">
    <property type="entry name" value="THIOREDOXIN"/>
</dbReference>
<organism evidence="11 12">
    <name type="scientific">Bernardetia litoralis (strain ATCC 23117 / DSM 6794 / NBRC 15988 / NCIMB 1366 / Fx l1 / Sio-4)</name>
    <name type="common">Flexibacter litoralis</name>
    <dbReference type="NCBI Taxonomy" id="880071"/>
    <lineage>
        <taxon>Bacteria</taxon>
        <taxon>Pseudomonadati</taxon>
        <taxon>Bacteroidota</taxon>
        <taxon>Cytophagia</taxon>
        <taxon>Cytophagales</taxon>
        <taxon>Bernardetiaceae</taxon>
        <taxon>Bernardetia</taxon>
    </lineage>
</organism>
<keyword evidence="4 9" id="KW-1015">Disulfide bond</keyword>
<accession>I4AH81</accession>
<evidence type="ECO:0000256" key="2">
    <source>
        <dbReference type="ARBA" id="ARBA00022448"/>
    </source>
</evidence>
<dbReference type="PANTHER" id="PTHR45663:SF11">
    <property type="entry name" value="GEO12009P1"/>
    <property type="match status" value="1"/>
</dbReference>
<dbReference type="RefSeq" id="WP_014796774.1">
    <property type="nucleotide sequence ID" value="NC_018018.1"/>
</dbReference>
<keyword evidence="3" id="KW-0249">Electron transport</keyword>
<dbReference type="SUPFAM" id="SSF52833">
    <property type="entry name" value="Thioredoxin-like"/>
    <property type="match status" value="1"/>
</dbReference>
<dbReference type="Gene3D" id="3.40.30.10">
    <property type="entry name" value="Glutaredoxin"/>
    <property type="match status" value="1"/>
</dbReference>
<keyword evidence="12" id="KW-1185">Reference proteome</keyword>
<evidence type="ECO:0000313" key="11">
    <source>
        <dbReference type="EMBL" id="AFM03316.1"/>
    </source>
</evidence>
<feature type="active site" description="Nucleophile" evidence="8">
    <location>
        <position position="29"/>
    </location>
</feature>
<dbReference type="EMBL" id="CP003345">
    <property type="protein sequence ID" value="AFM03316.1"/>
    <property type="molecule type" value="Genomic_DNA"/>
</dbReference>
<dbReference type="InterPro" id="IPR013766">
    <property type="entry name" value="Thioredoxin_domain"/>
</dbReference>
<dbReference type="KEGG" id="fli:Fleli_0859"/>
<dbReference type="PROSITE" id="PS51352">
    <property type="entry name" value="THIOREDOXIN_2"/>
    <property type="match status" value="1"/>
</dbReference>
<dbReference type="PATRIC" id="fig|880071.3.peg.835"/>
<dbReference type="GO" id="GO:0045454">
    <property type="term" value="P:cell redox homeostasis"/>
    <property type="evidence" value="ECO:0007669"/>
    <property type="project" value="TreeGrafter"/>
</dbReference>
<dbReference type="GO" id="GO:0005829">
    <property type="term" value="C:cytosol"/>
    <property type="evidence" value="ECO:0007669"/>
    <property type="project" value="TreeGrafter"/>
</dbReference>
<name>I4AH81_BERLS</name>
<evidence type="ECO:0000256" key="6">
    <source>
        <dbReference type="NCBIfam" id="TIGR01068"/>
    </source>
</evidence>
<comment type="similarity">
    <text evidence="1 7">Belongs to the thioredoxin family.</text>
</comment>
<dbReference type="Proteomes" id="UP000006054">
    <property type="component" value="Chromosome"/>
</dbReference>
<feature type="site" description="Deprotonates C-terminal active site Cys" evidence="8">
    <location>
        <position position="27"/>
    </location>
</feature>
<proteinExistence type="inferred from homology"/>
<dbReference type="GO" id="GO:0015035">
    <property type="term" value="F:protein-disulfide reductase activity"/>
    <property type="evidence" value="ECO:0007669"/>
    <property type="project" value="UniProtKB-UniRule"/>
</dbReference>
<evidence type="ECO:0000256" key="1">
    <source>
        <dbReference type="ARBA" id="ARBA00008987"/>
    </source>
</evidence>
<reference evidence="12" key="1">
    <citation type="submission" date="2012-06" db="EMBL/GenBank/DDBJ databases">
        <title>The complete genome of Flexibacter litoralis DSM 6794.</title>
        <authorList>
            <person name="Lucas S."/>
            <person name="Copeland A."/>
            <person name="Lapidus A."/>
            <person name="Glavina del Rio T."/>
            <person name="Dalin E."/>
            <person name="Tice H."/>
            <person name="Bruce D."/>
            <person name="Goodwin L."/>
            <person name="Pitluck S."/>
            <person name="Peters L."/>
            <person name="Ovchinnikova G."/>
            <person name="Lu M."/>
            <person name="Kyrpides N."/>
            <person name="Mavromatis K."/>
            <person name="Ivanova N."/>
            <person name="Brettin T."/>
            <person name="Detter J.C."/>
            <person name="Han C."/>
            <person name="Larimer F."/>
            <person name="Land M."/>
            <person name="Hauser L."/>
            <person name="Markowitz V."/>
            <person name="Cheng J.-F."/>
            <person name="Hugenholtz P."/>
            <person name="Woyke T."/>
            <person name="Wu D."/>
            <person name="Spring S."/>
            <person name="Lang E."/>
            <person name="Kopitz M."/>
            <person name="Brambilla E."/>
            <person name="Klenk H.-P."/>
            <person name="Eisen J.A."/>
        </authorList>
    </citation>
    <scope>NUCLEOTIDE SEQUENCE [LARGE SCALE GENOMIC DNA]</scope>
    <source>
        <strain evidence="12">ATCC 23117 / DSM 6794 / NBRC 15988 / NCIMB 1366 / Sio-4</strain>
    </source>
</reference>
<sequence>MEVKPSFQEIIQSETPVLVDFYADWCGPCQAMTPVITDFSSEMGELVKVIKINVDTNPAVASTFNVRGIPTFIVFKNGEAVSRQSGMMPVAALRSMVEPHLVK</sequence>
<evidence type="ECO:0000259" key="10">
    <source>
        <dbReference type="PROSITE" id="PS51352"/>
    </source>
</evidence>
<dbReference type="InterPro" id="IPR017937">
    <property type="entry name" value="Thioredoxin_CS"/>
</dbReference>
<dbReference type="InterPro" id="IPR036249">
    <property type="entry name" value="Thioredoxin-like_sf"/>
</dbReference>